<evidence type="ECO:0000313" key="4">
    <source>
        <dbReference type="Proteomes" id="UP000019364"/>
    </source>
</evidence>
<name>W7YJ45_9BACL</name>
<dbReference type="AlphaFoldDB" id="W7YJ45"/>
<dbReference type="GO" id="GO:0008757">
    <property type="term" value="F:S-adenosylmethionine-dependent methyltransferase activity"/>
    <property type="evidence" value="ECO:0007669"/>
    <property type="project" value="InterPro"/>
</dbReference>
<dbReference type="EMBL" id="BAVZ01000004">
    <property type="protein sequence ID" value="GAF07598.1"/>
    <property type="molecule type" value="Genomic_DNA"/>
</dbReference>
<feature type="domain" description="Methyltransferase type 11" evidence="2">
    <location>
        <begin position="30"/>
        <end position="123"/>
    </location>
</feature>
<dbReference type="PANTHER" id="PTHR44068">
    <property type="entry name" value="ZGC:194242"/>
    <property type="match status" value="1"/>
</dbReference>
<evidence type="ECO:0000313" key="3">
    <source>
        <dbReference type="EMBL" id="GAF07598.1"/>
    </source>
</evidence>
<dbReference type="InterPro" id="IPR013216">
    <property type="entry name" value="Methyltransf_11"/>
</dbReference>
<dbReference type="eggNOG" id="COG2226">
    <property type="taxonomic scope" value="Bacteria"/>
</dbReference>
<evidence type="ECO:0000256" key="1">
    <source>
        <dbReference type="ARBA" id="ARBA00022679"/>
    </source>
</evidence>
<dbReference type="InterPro" id="IPR029063">
    <property type="entry name" value="SAM-dependent_MTases_sf"/>
</dbReference>
<gene>
    <name evidence="3" type="ORF">JCM16418_1625</name>
</gene>
<dbReference type="OrthoDB" id="43862at2"/>
<keyword evidence="3" id="KW-0489">Methyltransferase</keyword>
<dbReference type="CDD" id="cd02440">
    <property type="entry name" value="AdoMet_MTases"/>
    <property type="match status" value="1"/>
</dbReference>
<dbReference type="Pfam" id="PF08241">
    <property type="entry name" value="Methyltransf_11"/>
    <property type="match status" value="1"/>
</dbReference>
<accession>W7YJ45</accession>
<dbReference type="GO" id="GO:0032259">
    <property type="term" value="P:methylation"/>
    <property type="evidence" value="ECO:0007669"/>
    <property type="project" value="UniProtKB-KW"/>
</dbReference>
<dbReference type="InterPro" id="IPR050447">
    <property type="entry name" value="Erg6_SMT_methyltransf"/>
</dbReference>
<dbReference type="PANTHER" id="PTHR44068:SF11">
    <property type="entry name" value="GERANYL DIPHOSPHATE 2-C-METHYLTRANSFERASE"/>
    <property type="match status" value="1"/>
</dbReference>
<dbReference type="Gene3D" id="3.40.50.150">
    <property type="entry name" value="Vaccinia Virus protein VP39"/>
    <property type="match status" value="1"/>
</dbReference>
<proteinExistence type="predicted"/>
<keyword evidence="4" id="KW-1185">Reference proteome</keyword>
<reference evidence="3 4" key="1">
    <citation type="journal article" date="2014" name="Genome Announc.">
        <title>Draft Genome Sequence of Paenibacillus pini JCM 16418T, Isolated from the Rhizosphere of Pine Tree.</title>
        <authorList>
            <person name="Yuki M."/>
            <person name="Oshima K."/>
            <person name="Suda W."/>
            <person name="Oshida Y."/>
            <person name="Kitamura K."/>
            <person name="Iida Y."/>
            <person name="Hattori M."/>
            <person name="Ohkuma M."/>
        </authorList>
    </citation>
    <scope>NUCLEOTIDE SEQUENCE [LARGE SCALE GENOMIC DNA]</scope>
    <source>
        <strain evidence="3 4">JCM 16418</strain>
    </source>
</reference>
<dbReference type="Proteomes" id="UP000019364">
    <property type="component" value="Unassembled WGS sequence"/>
</dbReference>
<keyword evidence="1 3" id="KW-0808">Transferase</keyword>
<organism evidence="3 4">
    <name type="scientific">Paenibacillus pini JCM 16418</name>
    <dbReference type="NCBI Taxonomy" id="1236976"/>
    <lineage>
        <taxon>Bacteria</taxon>
        <taxon>Bacillati</taxon>
        <taxon>Bacillota</taxon>
        <taxon>Bacilli</taxon>
        <taxon>Bacillales</taxon>
        <taxon>Paenibacillaceae</taxon>
        <taxon>Paenibacillus</taxon>
    </lineage>
</organism>
<dbReference type="SUPFAM" id="SSF53335">
    <property type="entry name" value="S-adenosyl-L-methionine-dependent methyltransferases"/>
    <property type="match status" value="1"/>
</dbReference>
<evidence type="ECO:0000259" key="2">
    <source>
        <dbReference type="Pfam" id="PF08241"/>
    </source>
</evidence>
<comment type="caution">
    <text evidence="3">The sequence shown here is derived from an EMBL/GenBank/DDBJ whole genome shotgun (WGS) entry which is preliminary data.</text>
</comment>
<dbReference type="STRING" id="1236976.JCM16418_1625"/>
<sequence>MGEGAAHPGGFAATLQLLKRHPIVAGQRVLEVGCGTGRTACHLARSGCIVTAIDNHQGMLAKARTRAKRQHASITFIEGDVTKLPFDDHSFDVVFVESVTLFADPIAALTEYRRVLIPGGRLVDRELCARKQDVELEKTMKHLYGIRILPNPTDWQDLLTASGFNQIQIETDSKMVNPLDRTTAAIVDRDQMVDFAQIQHPEVLAFLKNNEKFIKEQYNDFTYIIMMAINPS</sequence>
<dbReference type="RefSeq" id="WP_052020111.1">
    <property type="nucleotide sequence ID" value="NZ_BAVZ01000004.1"/>
</dbReference>
<protein>
    <submittedName>
        <fullName evidence="3">UbiE/COQ5 methyltransferase</fullName>
    </submittedName>
</protein>